<sequence>MNGPDLDIIPGLSRGLYVHDKAHALLAIDSWKEAGPNIGKNGENLTISFLSMNRSSLSIKLLTSIEHHLTNFSGEVLIIDNGSSAEEIDCLREACKALSFRTRIVELGQNFGVSGGRNRTIPHVSTEWLMCLDNDIYFTFNPLQEVQHDLAVLGCHFMSLPLLDPDGETIFARGGHVYVSYEEGELHIGAGSASLQSKVRGEASEPFLGTFLFGGACVLKTETFTRLGGYDEGMFVGFEDIDFSIRLFQNGYKVGCASSCALVHDHPMPDSDADRDYEKERFSRNVLHKSAMHLEEKHGFKIWGDAVAHWLESRHEELGLNKEEGHISSIGTPKPAEHAKTKIALIIDTDNWAFGNISRQLEHHLSYKFEFKIIPMDIVDNINSVFLLTEDCDIVHFFWREHLTLIGTPYYRSYAESLGMPYDLFHERFIASKILSTSVYDHLLLEKNELIDRAHIFNNVVDGYTVGSEKLNHIYSSAYGYPTPSEVVEDGVDLDKFKPYNIERLKTAGQRELVIGWVGNSNWAAELEDFKGVNTILKPAIEQLRAEGVPVRALFADRQDKFIPHDQMPNYYSQIDVYVCTSKIEGTPNPVLEAMACGVPIISTDVGIVPQAFGDLQKNFILSERSVNALKSRIRMLVEDPNQLMCLSAENIKRIQDWDWSIKAAKFGVYFEGLVASHKNHLNVLSQEECSG</sequence>
<dbReference type="Pfam" id="PF00535">
    <property type="entry name" value="Glycos_transf_2"/>
    <property type="match status" value="1"/>
</dbReference>
<evidence type="ECO:0000259" key="5">
    <source>
        <dbReference type="Pfam" id="PF00534"/>
    </source>
</evidence>
<keyword evidence="3" id="KW-0328">Glycosyltransferase</keyword>
<keyword evidence="2" id="KW-1003">Cell membrane</keyword>
<evidence type="ECO:0000313" key="8">
    <source>
        <dbReference type="EMBL" id="TNB94630.1"/>
    </source>
</evidence>
<dbReference type="PANTHER" id="PTHR43179">
    <property type="entry name" value="RHAMNOSYLTRANSFERASE WBBL"/>
    <property type="match status" value="1"/>
</dbReference>
<comment type="caution">
    <text evidence="8">The sequence shown here is derived from an EMBL/GenBank/DDBJ whole genome shotgun (WGS) entry which is preliminary data.</text>
</comment>
<keyword evidence="2" id="KW-0997">Cell inner membrane</keyword>
<keyword evidence="4" id="KW-0808">Transferase</keyword>
<keyword evidence="2" id="KW-0472">Membrane</keyword>
<dbReference type="SUPFAM" id="SSF53448">
    <property type="entry name" value="Nucleotide-diphospho-sugar transferases"/>
    <property type="match status" value="1"/>
</dbReference>
<feature type="domain" description="Glycosyltransferase 2-like" evidence="6">
    <location>
        <begin position="70"/>
        <end position="146"/>
    </location>
</feature>
<evidence type="ECO:0000256" key="2">
    <source>
        <dbReference type="ARBA" id="ARBA00022519"/>
    </source>
</evidence>
<reference evidence="8" key="1">
    <citation type="submission" date="2019-06" db="EMBL/GenBank/DDBJ databases">
        <title>Pseudomonas-derived Butenolides : (Bio)synthesis of Styrolides.</title>
        <authorList>
            <person name="Klapper M."/>
            <person name="Chowdhury S."/>
            <person name="Stallforth P."/>
        </authorList>
    </citation>
    <scope>NUCLEOTIDE SEQUENCE [LARGE SCALE GENOMIC DNA]</scope>
    <source>
        <strain evidence="8">EC-S101</strain>
    </source>
</reference>
<dbReference type="SUPFAM" id="SSF53756">
    <property type="entry name" value="UDP-Glycosyltransferase/glycogen phosphorylase"/>
    <property type="match status" value="1"/>
</dbReference>
<evidence type="ECO:0000259" key="7">
    <source>
        <dbReference type="Pfam" id="PF02709"/>
    </source>
</evidence>
<dbReference type="Gene3D" id="3.90.550.10">
    <property type="entry name" value="Spore Coat Polysaccharide Biosynthesis Protein SpsA, Chain A"/>
    <property type="match status" value="1"/>
</dbReference>
<dbReference type="InterPro" id="IPR001173">
    <property type="entry name" value="Glyco_trans_2-like"/>
</dbReference>
<evidence type="ECO:0000313" key="9">
    <source>
        <dbReference type="Proteomes" id="UP000306272"/>
    </source>
</evidence>
<dbReference type="InterPro" id="IPR027791">
    <property type="entry name" value="Galactosyl_T_C"/>
</dbReference>
<protein>
    <submittedName>
        <fullName evidence="8">Glycosyltransferase</fullName>
    </submittedName>
</protein>
<dbReference type="Gene3D" id="3.40.50.2000">
    <property type="entry name" value="Glycogen Phosphorylase B"/>
    <property type="match status" value="1"/>
</dbReference>
<name>A0A5C4KW05_PSEJE</name>
<feature type="domain" description="Galactosyltransferase C-terminal" evidence="7">
    <location>
        <begin position="212"/>
        <end position="255"/>
    </location>
</feature>
<dbReference type="GO" id="GO:0016757">
    <property type="term" value="F:glycosyltransferase activity"/>
    <property type="evidence" value="ECO:0007669"/>
    <property type="project" value="UniProtKB-KW"/>
</dbReference>
<organism evidence="8 9">
    <name type="scientific">Pseudomonas jessenii</name>
    <dbReference type="NCBI Taxonomy" id="77298"/>
    <lineage>
        <taxon>Bacteria</taxon>
        <taxon>Pseudomonadati</taxon>
        <taxon>Pseudomonadota</taxon>
        <taxon>Gammaproteobacteria</taxon>
        <taxon>Pseudomonadales</taxon>
        <taxon>Pseudomonadaceae</taxon>
        <taxon>Pseudomonas</taxon>
    </lineage>
</organism>
<evidence type="ECO:0000256" key="4">
    <source>
        <dbReference type="ARBA" id="ARBA00022679"/>
    </source>
</evidence>
<dbReference type="RefSeq" id="WP_139054929.1">
    <property type="nucleotide sequence ID" value="NZ_VDDB01000013.1"/>
</dbReference>
<gene>
    <name evidence="8" type="ORF">FHG55_16430</name>
</gene>
<dbReference type="Pfam" id="PF02709">
    <property type="entry name" value="Glyco_transf_7C"/>
    <property type="match status" value="1"/>
</dbReference>
<accession>A0A5C4KW05</accession>
<feature type="domain" description="Glycosyl transferase family 1" evidence="5">
    <location>
        <begin position="562"/>
        <end position="645"/>
    </location>
</feature>
<dbReference type="Pfam" id="PF00534">
    <property type="entry name" value="Glycos_transf_1"/>
    <property type="match status" value="1"/>
</dbReference>
<dbReference type="EMBL" id="VDDB01000013">
    <property type="protein sequence ID" value="TNB94630.1"/>
    <property type="molecule type" value="Genomic_DNA"/>
</dbReference>
<dbReference type="AlphaFoldDB" id="A0A5C4KW05"/>
<keyword evidence="9" id="KW-1185">Reference proteome</keyword>
<evidence type="ECO:0000259" key="6">
    <source>
        <dbReference type="Pfam" id="PF00535"/>
    </source>
</evidence>
<dbReference type="Proteomes" id="UP000306272">
    <property type="component" value="Unassembled WGS sequence"/>
</dbReference>
<comment type="similarity">
    <text evidence="1">Belongs to the glycosyltransferase 2 family.</text>
</comment>
<evidence type="ECO:0000256" key="1">
    <source>
        <dbReference type="ARBA" id="ARBA00006739"/>
    </source>
</evidence>
<dbReference type="InterPro" id="IPR001296">
    <property type="entry name" value="Glyco_trans_1"/>
</dbReference>
<evidence type="ECO:0000256" key="3">
    <source>
        <dbReference type="ARBA" id="ARBA00022676"/>
    </source>
</evidence>
<dbReference type="InterPro" id="IPR029044">
    <property type="entry name" value="Nucleotide-diphossugar_trans"/>
</dbReference>
<proteinExistence type="inferred from homology"/>
<dbReference type="PANTHER" id="PTHR43179:SF12">
    <property type="entry name" value="GALACTOFURANOSYLTRANSFERASE GLFT2"/>
    <property type="match status" value="1"/>
</dbReference>